<accession>G7V9R3</accession>
<dbReference type="KEGG" id="tli:Tlie_0880"/>
<evidence type="ECO:0000313" key="9">
    <source>
        <dbReference type="Proteomes" id="UP000005868"/>
    </source>
</evidence>
<keyword evidence="4 5" id="KW-0648">Protein biosynthesis</keyword>
<dbReference type="Proteomes" id="UP000005868">
    <property type="component" value="Chromosome"/>
</dbReference>
<dbReference type="eggNOG" id="COG0223">
    <property type="taxonomic scope" value="Bacteria"/>
</dbReference>
<name>G7V9R3_THELD</name>
<reference evidence="9" key="1">
    <citation type="submission" date="2011-10" db="EMBL/GenBank/DDBJ databases">
        <title>The complete genome of chromosome of Thermovirga lienii DSM 17291.</title>
        <authorList>
            <consortium name="US DOE Joint Genome Institute (JGI-PGF)"/>
            <person name="Lucas S."/>
            <person name="Copeland A."/>
            <person name="Lapidus A."/>
            <person name="Glavina del Rio T."/>
            <person name="Dalin E."/>
            <person name="Tice H."/>
            <person name="Bruce D."/>
            <person name="Goodwin L."/>
            <person name="Pitluck S."/>
            <person name="Peters L."/>
            <person name="Mikhailova N."/>
            <person name="Saunders E."/>
            <person name="Kyrpides N."/>
            <person name="Mavromatis K."/>
            <person name="Ivanova N."/>
            <person name="Last F.I."/>
            <person name="Brettin T."/>
            <person name="Detter J.C."/>
            <person name="Han C."/>
            <person name="Larimer F."/>
            <person name="Land M."/>
            <person name="Hauser L."/>
            <person name="Markowitz V."/>
            <person name="Cheng J.-F."/>
            <person name="Hugenholtz P."/>
            <person name="Woyke T."/>
            <person name="Wu D."/>
            <person name="Spring S."/>
            <person name="Schroeder M."/>
            <person name="Brambilla E.-M."/>
            <person name="Klenk H.-P."/>
            <person name="Eisen J.A."/>
        </authorList>
    </citation>
    <scope>NUCLEOTIDE SEQUENCE [LARGE SCALE GENOMIC DNA]</scope>
    <source>
        <strain evidence="9">ATCC BAA-1197 / DSM 17291 / Cas60314</strain>
    </source>
</reference>
<evidence type="ECO:0000259" key="7">
    <source>
        <dbReference type="Pfam" id="PF02911"/>
    </source>
</evidence>
<proteinExistence type="inferred from homology"/>
<dbReference type="SUPFAM" id="SSF50486">
    <property type="entry name" value="FMT C-terminal domain-like"/>
    <property type="match status" value="1"/>
</dbReference>
<dbReference type="Pfam" id="PF00551">
    <property type="entry name" value="Formyl_trans_N"/>
    <property type="match status" value="1"/>
</dbReference>
<organism evidence="8 9">
    <name type="scientific">Thermovirga lienii (strain ATCC BAA-1197 / DSM 17291 / Cas60314)</name>
    <dbReference type="NCBI Taxonomy" id="580340"/>
    <lineage>
        <taxon>Bacteria</taxon>
        <taxon>Thermotogati</taxon>
        <taxon>Synergistota</taxon>
        <taxon>Synergistia</taxon>
        <taxon>Synergistales</taxon>
        <taxon>Thermovirgaceae</taxon>
        <taxon>Thermovirga</taxon>
    </lineage>
</organism>
<dbReference type="NCBIfam" id="TIGR00460">
    <property type="entry name" value="fmt"/>
    <property type="match status" value="1"/>
</dbReference>
<protein>
    <recommendedName>
        <fullName evidence="2 5">Methionyl-tRNA formyltransferase</fullName>
        <ecNumber evidence="2 5">2.1.2.9</ecNumber>
    </recommendedName>
</protein>
<dbReference type="InterPro" id="IPR036477">
    <property type="entry name" value="Formyl_transf_N_sf"/>
</dbReference>
<evidence type="ECO:0000256" key="5">
    <source>
        <dbReference type="HAMAP-Rule" id="MF_00182"/>
    </source>
</evidence>
<keyword evidence="9" id="KW-1185">Reference proteome</keyword>
<dbReference type="HOGENOM" id="CLU_033347_1_1_0"/>
<evidence type="ECO:0000256" key="2">
    <source>
        <dbReference type="ARBA" id="ARBA00012261"/>
    </source>
</evidence>
<comment type="similarity">
    <text evidence="1 5">Belongs to the Fmt family.</text>
</comment>
<dbReference type="PANTHER" id="PTHR11138">
    <property type="entry name" value="METHIONYL-TRNA FORMYLTRANSFERASE"/>
    <property type="match status" value="1"/>
</dbReference>
<dbReference type="GO" id="GO:0005829">
    <property type="term" value="C:cytosol"/>
    <property type="evidence" value="ECO:0007669"/>
    <property type="project" value="TreeGrafter"/>
</dbReference>
<dbReference type="InterPro" id="IPR044135">
    <property type="entry name" value="Met-tRNA-FMT_C"/>
</dbReference>
<dbReference type="InterPro" id="IPR011034">
    <property type="entry name" value="Formyl_transferase-like_C_sf"/>
</dbReference>
<dbReference type="AlphaFoldDB" id="G7V9R3"/>
<dbReference type="EMBL" id="CP003096">
    <property type="protein sequence ID" value="AER66613.1"/>
    <property type="molecule type" value="Genomic_DNA"/>
</dbReference>
<dbReference type="PANTHER" id="PTHR11138:SF5">
    <property type="entry name" value="METHIONYL-TRNA FORMYLTRANSFERASE, MITOCHONDRIAL"/>
    <property type="match status" value="1"/>
</dbReference>
<evidence type="ECO:0000256" key="3">
    <source>
        <dbReference type="ARBA" id="ARBA00022679"/>
    </source>
</evidence>
<dbReference type="Gene3D" id="3.40.50.12230">
    <property type="match status" value="1"/>
</dbReference>
<dbReference type="InterPro" id="IPR005793">
    <property type="entry name" value="Formyl_trans_C"/>
</dbReference>
<gene>
    <name evidence="5" type="primary">fmt</name>
    <name evidence="8" type="ordered locus">Tlie_0880</name>
</gene>
<dbReference type="InterPro" id="IPR041711">
    <property type="entry name" value="Met-tRNA-FMT_N"/>
</dbReference>
<feature type="domain" description="Formyl transferase N-terminal" evidence="6">
    <location>
        <begin position="23"/>
        <end position="181"/>
    </location>
</feature>
<dbReference type="InterPro" id="IPR005794">
    <property type="entry name" value="Fmt"/>
</dbReference>
<dbReference type="CDD" id="cd08704">
    <property type="entry name" value="Met_tRNA_FMT_C"/>
    <property type="match status" value="1"/>
</dbReference>
<dbReference type="InterPro" id="IPR002376">
    <property type="entry name" value="Formyl_transf_N"/>
</dbReference>
<dbReference type="STRING" id="580340.Tlie_0880"/>
<sequence>MLAFWFMGSGGFAARCLDQIVGSVPISLVVTNVPSKAGRGLKERPTPVDILASSLKLNVHRTSNLSKDELLIALLKDHSPEGIFVIDFGHIVDEPYLSWGKVGCFNVHPSLLPRYRGAAPVQRAIMNGDRRSGITVFKLVKKMDAGPILLQEEVEIPINATAGEMLEFMAVKGGKILLDALQLFLEGKIVPKEQKEEEATYAPKIDKAESKLSWDLPSEKFHNIVRALNPNPGAYLMYRGKRLKIWKTLMANAVEGAPGQVVALDKGFPVVSCGEGAVTLMEVQMEGRKRQDGASWFLGAGLKEGDMIL</sequence>
<feature type="binding site" evidence="5">
    <location>
        <begin position="110"/>
        <end position="113"/>
    </location>
    <ligand>
        <name>(6S)-5,6,7,8-tetrahydrofolate</name>
        <dbReference type="ChEBI" id="CHEBI:57453"/>
    </ligand>
</feature>
<dbReference type="SUPFAM" id="SSF53328">
    <property type="entry name" value="Formyltransferase"/>
    <property type="match status" value="1"/>
</dbReference>
<evidence type="ECO:0000256" key="4">
    <source>
        <dbReference type="ARBA" id="ARBA00022917"/>
    </source>
</evidence>
<feature type="domain" description="Formyl transferase C-terminal" evidence="7">
    <location>
        <begin position="204"/>
        <end position="299"/>
    </location>
</feature>
<keyword evidence="3 5" id="KW-0808">Transferase</keyword>
<evidence type="ECO:0000313" key="8">
    <source>
        <dbReference type="EMBL" id="AER66613.1"/>
    </source>
</evidence>
<dbReference type="Pfam" id="PF02911">
    <property type="entry name" value="Formyl_trans_C"/>
    <property type="match status" value="1"/>
</dbReference>
<reference evidence="8 9" key="2">
    <citation type="journal article" date="2012" name="Stand. Genomic Sci.">
        <title>Genome sequence of the moderately thermophilic, amino-acid-degrading and sulfur-reducing bacterium Thermovirga lienii type strain (Cas60314(T)).</title>
        <authorList>
            <person name="Goker M."/>
            <person name="Saunders E."/>
            <person name="Lapidus A."/>
            <person name="Nolan M."/>
            <person name="Lucas S."/>
            <person name="Hammon N."/>
            <person name="Deshpande S."/>
            <person name="Cheng J.F."/>
            <person name="Han C."/>
            <person name="Tapia R."/>
            <person name="Goodwin L.A."/>
            <person name="Pitluck S."/>
            <person name="Liolios K."/>
            <person name="Mavromatis K."/>
            <person name="Pagani I."/>
            <person name="Ivanova N."/>
            <person name="Mikhailova N."/>
            <person name="Pati A."/>
            <person name="Chen A."/>
            <person name="Palaniappan K."/>
            <person name="Land M."/>
            <person name="Chang Y.J."/>
            <person name="Jeffries C.D."/>
            <person name="Brambilla E.M."/>
            <person name="Rohde M."/>
            <person name="Spring S."/>
            <person name="Detter J.C."/>
            <person name="Woyke T."/>
            <person name="Bristow J."/>
            <person name="Eisen J.A."/>
            <person name="Markowitz V."/>
            <person name="Hugenholtz P."/>
            <person name="Kyrpides N.C."/>
            <person name="Klenk H.P."/>
        </authorList>
    </citation>
    <scope>NUCLEOTIDE SEQUENCE [LARGE SCALE GENOMIC DNA]</scope>
    <source>
        <strain evidence="9">ATCC BAA-1197 / DSM 17291 / Cas60314</strain>
    </source>
</reference>
<dbReference type="EC" id="2.1.2.9" evidence="2 5"/>
<dbReference type="GO" id="GO:0004479">
    <property type="term" value="F:methionyl-tRNA formyltransferase activity"/>
    <property type="evidence" value="ECO:0007669"/>
    <property type="project" value="UniProtKB-UniRule"/>
</dbReference>
<comment type="catalytic activity">
    <reaction evidence="5">
        <text>L-methionyl-tRNA(fMet) + (6R)-10-formyltetrahydrofolate = N-formyl-L-methionyl-tRNA(fMet) + (6S)-5,6,7,8-tetrahydrofolate + H(+)</text>
        <dbReference type="Rhea" id="RHEA:24380"/>
        <dbReference type="Rhea" id="RHEA-COMP:9952"/>
        <dbReference type="Rhea" id="RHEA-COMP:9953"/>
        <dbReference type="ChEBI" id="CHEBI:15378"/>
        <dbReference type="ChEBI" id="CHEBI:57453"/>
        <dbReference type="ChEBI" id="CHEBI:78530"/>
        <dbReference type="ChEBI" id="CHEBI:78844"/>
        <dbReference type="ChEBI" id="CHEBI:195366"/>
        <dbReference type="EC" id="2.1.2.9"/>
    </reaction>
</comment>
<evidence type="ECO:0000259" key="6">
    <source>
        <dbReference type="Pfam" id="PF00551"/>
    </source>
</evidence>
<comment type="function">
    <text evidence="5">Attaches a formyl group to the free amino group of methionyl-tRNA(fMet). The formyl group appears to play a dual role in the initiator identity of N-formylmethionyl-tRNA by promoting its recognition by IF2 and preventing the misappropriation of this tRNA by the elongation apparatus.</text>
</comment>
<evidence type="ECO:0000256" key="1">
    <source>
        <dbReference type="ARBA" id="ARBA00010699"/>
    </source>
</evidence>
<dbReference type="CDD" id="cd08646">
    <property type="entry name" value="FMT_core_Met-tRNA-FMT_N"/>
    <property type="match status" value="1"/>
</dbReference>
<dbReference type="HAMAP" id="MF_00182">
    <property type="entry name" value="Formyl_trans"/>
    <property type="match status" value="1"/>
</dbReference>